<protein>
    <submittedName>
        <fullName evidence="2">Uncharacterized protein</fullName>
    </submittedName>
</protein>
<feature type="region of interest" description="Disordered" evidence="1">
    <location>
        <begin position="95"/>
        <end position="118"/>
    </location>
</feature>
<dbReference type="EMBL" id="VTPC01005863">
    <property type="protein sequence ID" value="KAF2895497.1"/>
    <property type="molecule type" value="Genomic_DNA"/>
</dbReference>
<reference evidence="2" key="1">
    <citation type="submission" date="2019-08" db="EMBL/GenBank/DDBJ databases">
        <title>The genome of the North American firefly Photinus pyralis.</title>
        <authorList>
            <consortium name="Photinus pyralis genome working group"/>
            <person name="Fallon T.R."/>
            <person name="Sander Lower S.E."/>
            <person name="Weng J.-K."/>
        </authorList>
    </citation>
    <scope>NUCLEOTIDE SEQUENCE</scope>
    <source>
        <strain evidence="2">TRF0915ILg1</strain>
        <tissue evidence="2">Whole body</tissue>
    </source>
</reference>
<gene>
    <name evidence="2" type="ORF">ILUMI_10679</name>
</gene>
<evidence type="ECO:0000256" key="1">
    <source>
        <dbReference type="SAM" id="MobiDB-lite"/>
    </source>
</evidence>
<accession>A0A8K0GB89</accession>
<dbReference type="AlphaFoldDB" id="A0A8K0GB89"/>
<evidence type="ECO:0000313" key="3">
    <source>
        <dbReference type="Proteomes" id="UP000801492"/>
    </source>
</evidence>
<name>A0A8K0GB89_IGNLU</name>
<proteinExistence type="predicted"/>
<sequence>MANEVLSDFVRKARSMEEIKRWKATEFPRHVEKLFKLVMNQDVIGYYTRLGHWVVVGSRVSISSCILYESTISCFEFLDDFNKAQMKAIQAEMSSDLNSDVNSDDEKPKRTVKRRKRF</sequence>
<evidence type="ECO:0000313" key="2">
    <source>
        <dbReference type="EMBL" id="KAF2895497.1"/>
    </source>
</evidence>
<dbReference type="Proteomes" id="UP000801492">
    <property type="component" value="Unassembled WGS sequence"/>
</dbReference>
<comment type="caution">
    <text evidence="2">The sequence shown here is derived from an EMBL/GenBank/DDBJ whole genome shotgun (WGS) entry which is preliminary data.</text>
</comment>
<keyword evidence="3" id="KW-1185">Reference proteome</keyword>
<organism evidence="2 3">
    <name type="scientific">Ignelater luminosus</name>
    <name type="common">Cucubano</name>
    <name type="synonym">Pyrophorus luminosus</name>
    <dbReference type="NCBI Taxonomy" id="2038154"/>
    <lineage>
        <taxon>Eukaryota</taxon>
        <taxon>Metazoa</taxon>
        <taxon>Ecdysozoa</taxon>
        <taxon>Arthropoda</taxon>
        <taxon>Hexapoda</taxon>
        <taxon>Insecta</taxon>
        <taxon>Pterygota</taxon>
        <taxon>Neoptera</taxon>
        <taxon>Endopterygota</taxon>
        <taxon>Coleoptera</taxon>
        <taxon>Polyphaga</taxon>
        <taxon>Elateriformia</taxon>
        <taxon>Elateroidea</taxon>
        <taxon>Elateridae</taxon>
        <taxon>Agrypninae</taxon>
        <taxon>Pyrophorini</taxon>
        <taxon>Ignelater</taxon>
    </lineage>
</organism>